<dbReference type="Gene3D" id="1.10.443.10">
    <property type="entry name" value="Intergrase catalytic core"/>
    <property type="match status" value="1"/>
</dbReference>
<evidence type="ECO:0000256" key="2">
    <source>
        <dbReference type="ARBA" id="ARBA00022908"/>
    </source>
</evidence>
<dbReference type="InterPro" id="IPR002104">
    <property type="entry name" value="Integrase_catalytic"/>
</dbReference>
<evidence type="ECO:0000256" key="1">
    <source>
        <dbReference type="ARBA" id="ARBA00008857"/>
    </source>
</evidence>
<comment type="caution">
    <text evidence="6">The sequence shown here is derived from an EMBL/GenBank/DDBJ whole genome shotgun (WGS) entry which is preliminary data.</text>
</comment>
<gene>
    <name evidence="6" type="ORF">RQX22_13235</name>
</gene>
<evidence type="ECO:0000313" key="6">
    <source>
        <dbReference type="EMBL" id="MDT9599919.1"/>
    </source>
</evidence>
<dbReference type="SUPFAM" id="SSF56349">
    <property type="entry name" value="DNA breaking-rejoining enzymes"/>
    <property type="match status" value="1"/>
</dbReference>
<proteinExistence type="inferred from homology"/>
<evidence type="ECO:0000256" key="3">
    <source>
        <dbReference type="ARBA" id="ARBA00023125"/>
    </source>
</evidence>
<protein>
    <submittedName>
        <fullName evidence="6">Tyrosine-type recombinase/integrase</fullName>
    </submittedName>
</protein>
<keyword evidence="4" id="KW-0233">DNA recombination</keyword>
<name>A0ABU3Q941_9SPHN</name>
<evidence type="ECO:0000313" key="7">
    <source>
        <dbReference type="Proteomes" id="UP001259572"/>
    </source>
</evidence>
<feature type="domain" description="Tyr recombinase" evidence="5">
    <location>
        <begin position="226"/>
        <end position="420"/>
    </location>
</feature>
<sequence>MPKTVSEVRLQERSARARLTAKHHPYWRSISEGRHLGYYRGRRGGSWIARCRPPDGGEYVTKSLGTADDLVDADGAEILNWRHALDQALAWFEQVEKPGFMEAAELTVETAVEEYAAMRDARDSARAGRPLRSDGRSRLTRYVVVDEQLARVKLLDLTESDLRAWQGRLKGLKVLTRQRLANDLKAALNHCYQNYRRALPSDFPITVKVGLKSEECYWEHGESVARENQILEDSQVREIIRTAAEQDEDGDFALLVILLAATGARFSQLKRMTVADVQLEHSRILIPTSFKGKGRSPALIKVCIGPDVAQVLRRAVVGRKKGEILLQRWRYRQVSPTRWEKVARAPWKTASEMTRSWNRVVDSIGLTGTIPYALRHTSIVRGIRANLPIRLVAALHDTSVVMIERHYSRWITEGLEELAARAVVPLLAA</sequence>
<dbReference type="InterPro" id="IPR011010">
    <property type="entry name" value="DNA_brk_join_enz"/>
</dbReference>
<dbReference type="PANTHER" id="PTHR30349:SF41">
    <property type="entry name" value="INTEGRASE_RECOMBINASE PROTEIN MJ0367-RELATED"/>
    <property type="match status" value="1"/>
</dbReference>
<dbReference type="PROSITE" id="PS51898">
    <property type="entry name" value="TYR_RECOMBINASE"/>
    <property type="match status" value="1"/>
</dbReference>
<evidence type="ECO:0000259" key="5">
    <source>
        <dbReference type="PROSITE" id="PS51898"/>
    </source>
</evidence>
<dbReference type="InterPro" id="IPR013762">
    <property type="entry name" value="Integrase-like_cat_sf"/>
</dbReference>
<dbReference type="InterPro" id="IPR050090">
    <property type="entry name" value="Tyrosine_recombinase_XerCD"/>
</dbReference>
<dbReference type="EMBL" id="JAVUPU010000006">
    <property type="protein sequence ID" value="MDT9599919.1"/>
    <property type="molecule type" value="Genomic_DNA"/>
</dbReference>
<dbReference type="Pfam" id="PF00589">
    <property type="entry name" value="Phage_integrase"/>
    <property type="match status" value="1"/>
</dbReference>
<dbReference type="PANTHER" id="PTHR30349">
    <property type="entry name" value="PHAGE INTEGRASE-RELATED"/>
    <property type="match status" value="1"/>
</dbReference>
<evidence type="ECO:0000256" key="4">
    <source>
        <dbReference type="ARBA" id="ARBA00023172"/>
    </source>
</evidence>
<accession>A0ABU3Q941</accession>
<organism evidence="6 7">
    <name type="scientific">Sphingosinicella rhizophila</name>
    <dbReference type="NCBI Taxonomy" id="3050082"/>
    <lineage>
        <taxon>Bacteria</taxon>
        <taxon>Pseudomonadati</taxon>
        <taxon>Pseudomonadota</taxon>
        <taxon>Alphaproteobacteria</taxon>
        <taxon>Sphingomonadales</taxon>
        <taxon>Sphingosinicellaceae</taxon>
        <taxon>Sphingosinicella</taxon>
    </lineage>
</organism>
<comment type="similarity">
    <text evidence="1">Belongs to the 'phage' integrase family.</text>
</comment>
<dbReference type="Proteomes" id="UP001259572">
    <property type="component" value="Unassembled WGS sequence"/>
</dbReference>
<keyword evidence="3" id="KW-0238">DNA-binding</keyword>
<keyword evidence="7" id="KW-1185">Reference proteome</keyword>
<dbReference type="RefSeq" id="WP_315727015.1">
    <property type="nucleotide sequence ID" value="NZ_JAVUPU010000006.1"/>
</dbReference>
<reference evidence="6 7" key="1">
    <citation type="submission" date="2023-05" db="EMBL/GenBank/DDBJ databases">
        <authorList>
            <person name="Guo Y."/>
        </authorList>
    </citation>
    <scope>NUCLEOTIDE SEQUENCE [LARGE SCALE GENOMIC DNA]</scope>
    <source>
        <strain evidence="6 7">GR2756</strain>
    </source>
</reference>
<keyword evidence="2" id="KW-0229">DNA integration</keyword>